<dbReference type="EMBL" id="JAIWYP010000014">
    <property type="protein sequence ID" value="KAH3708317.1"/>
    <property type="molecule type" value="Genomic_DNA"/>
</dbReference>
<accession>A0A9D4BTT2</accession>
<sequence length="98" mass="11036">MLSYIITGSQFLLAILLTSDKNIHSRQPPVHEENVKTRALSELSSDWPLSPNHEACACFVSWAPALHSYHFILFGTTPHSEGIVPPLPRKYSCPLLYF</sequence>
<keyword evidence="2" id="KW-1185">Reference proteome</keyword>
<gene>
    <name evidence="1" type="ORF">DPMN_067764</name>
</gene>
<dbReference type="AlphaFoldDB" id="A0A9D4BTT2"/>
<reference evidence="1" key="2">
    <citation type="submission" date="2020-11" db="EMBL/GenBank/DDBJ databases">
        <authorList>
            <person name="McCartney M.A."/>
            <person name="Auch B."/>
            <person name="Kono T."/>
            <person name="Mallez S."/>
            <person name="Becker A."/>
            <person name="Gohl D.M."/>
            <person name="Silverstein K.A.T."/>
            <person name="Koren S."/>
            <person name="Bechman K.B."/>
            <person name="Herman A."/>
            <person name="Abrahante J.E."/>
            <person name="Garbe J."/>
        </authorList>
    </citation>
    <scope>NUCLEOTIDE SEQUENCE</scope>
    <source>
        <strain evidence="1">Duluth1</strain>
        <tissue evidence="1">Whole animal</tissue>
    </source>
</reference>
<proteinExistence type="predicted"/>
<name>A0A9D4BTT2_DREPO</name>
<protein>
    <submittedName>
        <fullName evidence="1">Uncharacterized protein</fullName>
    </submittedName>
</protein>
<comment type="caution">
    <text evidence="1">The sequence shown here is derived from an EMBL/GenBank/DDBJ whole genome shotgun (WGS) entry which is preliminary data.</text>
</comment>
<dbReference type="Proteomes" id="UP000828390">
    <property type="component" value="Unassembled WGS sequence"/>
</dbReference>
<evidence type="ECO:0000313" key="2">
    <source>
        <dbReference type="Proteomes" id="UP000828390"/>
    </source>
</evidence>
<reference evidence="1" key="1">
    <citation type="journal article" date="2019" name="bioRxiv">
        <title>The Genome of the Zebra Mussel, Dreissena polymorpha: A Resource for Invasive Species Research.</title>
        <authorList>
            <person name="McCartney M.A."/>
            <person name="Auch B."/>
            <person name="Kono T."/>
            <person name="Mallez S."/>
            <person name="Zhang Y."/>
            <person name="Obille A."/>
            <person name="Becker A."/>
            <person name="Abrahante J.E."/>
            <person name="Garbe J."/>
            <person name="Badalamenti J.P."/>
            <person name="Herman A."/>
            <person name="Mangelson H."/>
            <person name="Liachko I."/>
            <person name="Sullivan S."/>
            <person name="Sone E.D."/>
            <person name="Koren S."/>
            <person name="Silverstein K.A.T."/>
            <person name="Beckman K.B."/>
            <person name="Gohl D.M."/>
        </authorList>
    </citation>
    <scope>NUCLEOTIDE SEQUENCE</scope>
    <source>
        <strain evidence="1">Duluth1</strain>
        <tissue evidence="1">Whole animal</tissue>
    </source>
</reference>
<organism evidence="1 2">
    <name type="scientific">Dreissena polymorpha</name>
    <name type="common">Zebra mussel</name>
    <name type="synonym">Mytilus polymorpha</name>
    <dbReference type="NCBI Taxonomy" id="45954"/>
    <lineage>
        <taxon>Eukaryota</taxon>
        <taxon>Metazoa</taxon>
        <taxon>Spiralia</taxon>
        <taxon>Lophotrochozoa</taxon>
        <taxon>Mollusca</taxon>
        <taxon>Bivalvia</taxon>
        <taxon>Autobranchia</taxon>
        <taxon>Heteroconchia</taxon>
        <taxon>Euheterodonta</taxon>
        <taxon>Imparidentia</taxon>
        <taxon>Neoheterodontei</taxon>
        <taxon>Myida</taxon>
        <taxon>Dreissenoidea</taxon>
        <taxon>Dreissenidae</taxon>
        <taxon>Dreissena</taxon>
    </lineage>
</organism>
<evidence type="ECO:0000313" key="1">
    <source>
        <dbReference type="EMBL" id="KAH3708317.1"/>
    </source>
</evidence>